<dbReference type="EMBL" id="LR215974">
    <property type="protein sequence ID" value="VFB02862.1"/>
    <property type="molecule type" value="Genomic_DNA"/>
</dbReference>
<feature type="signal peptide" evidence="1">
    <location>
        <begin position="1"/>
        <end position="22"/>
    </location>
</feature>
<dbReference type="PANTHER" id="PTHR42754:SF1">
    <property type="entry name" value="LIPOPROTEIN"/>
    <property type="match status" value="1"/>
</dbReference>
<gene>
    <name evidence="2" type="ORF">NCTC12078_00843</name>
</gene>
<dbReference type="AlphaFoldDB" id="A0A4U8W9M1"/>
<feature type="chain" id="PRO_5020689509" description="T9SS C-terminal target domain-containing protein" evidence="1">
    <location>
        <begin position="23"/>
        <end position="441"/>
    </location>
</feature>
<dbReference type="RefSeq" id="WP_130913601.1">
    <property type="nucleotide sequence ID" value="NZ_LR215974.1"/>
</dbReference>
<organism evidence="2 3">
    <name type="scientific">Chryseobacterium taihuense</name>
    <dbReference type="NCBI Taxonomy" id="1141221"/>
    <lineage>
        <taxon>Bacteria</taxon>
        <taxon>Pseudomonadati</taxon>
        <taxon>Bacteroidota</taxon>
        <taxon>Flavobacteriia</taxon>
        <taxon>Flavobacteriales</taxon>
        <taxon>Weeksellaceae</taxon>
        <taxon>Chryseobacterium group</taxon>
        <taxon>Chryseobacterium</taxon>
    </lineage>
</organism>
<evidence type="ECO:0000256" key="1">
    <source>
        <dbReference type="SAM" id="SignalP"/>
    </source>
</evidence>
<dbReference type="InterPro" id="IPR011047">
    <property type="entry name" value="Quinoprotein_ADH-like_sf"/>
</dbReference>
<evidence type="ECO:0008006" key="4">
    <source>
        <dbReference type="Google" id="ProtNLM"/>
    </source>
</evidence>
<dbReference type="Proteomes" id="UP000290013">
    <property type="component" value="Chromosome"/>
</dbReference>
<proteinExistence type="predicted"/>
<evidence type="ECO:0000313" key="2">
    <source>
        <dbReference type="EMBL" id="VFB02862.1"/>
    </source>
</evidence>
<sequence length="441" mass="47008">MKNKNKLIALVVLLGQYCLLNAQMSGTPIFPLKELRNMFGGTSTELAYSAVKTADGGHIAAGSTTSSNGDVTGHQGNQDFWVTKFDKKGNLQWQKTFGGSGDDQARSIITTLDGGYAITGNTSSNDGNISLNQGDFDYWVVKIDASGNLQWQKTYGGSGNDMAYSMIQSPDGTYAVTGQSSSNNGNVTGNLGGHDFWIVKLDNTGNILWEKSVGTSSTESSLCIINSSTNGFIVSGYTYPPNGFPDFFITKLSASGTVEWQRTYGGSNTEICTQIISSSDGGYLAAGYTDSNDGNITSNHGSYDFWLLKIDESGNIQWQKTYGGTGDDRAYSVIQTLDGGYAIGGSSTSNDGDVVSNHSLMDFWVVKVSNTGIIQWNKNIGGDGNDQCNSIIQETTGDYIVTGFSNSGIGEIAKPVGGATDFLVIRLSSAGEFKPYWDDSL</sequence>
<evidence type="ECO:0000313" key="3">
    <source>
        <dbReference type="Proteomes" id="UP000290013"/>
    </source>
</evidence>
<accession>A0A4U8W9M1</accession>
<reference evidence="2 3" key="1">
    <citation type="submission" date="2019-02" db="EMBL/GenBank/DDBJ databases">
        <authorList>
            <consortium name="Pathogen Informatics"/>
        </authorList>
    </citation>
    <scope>NUCLEOTIDE SEQUENCE [LARGE SCALE GENOMIC DNA]</scope>
    <source>
        <strain evidence="2 3">3012STDY6944375</strain>
    </source>
</reference>
<name>A0A4U8W9M1_9FLAO</name>
<protein>
    <recommendedName>
        <fullName evidence="4">T9SS C-terminal target domain-containing protein</fullName>
    </recommendedName>
</protein>
<dbReference type="KEGG" id="ctai:NCTC12078_00843"/>
<dbReference type="PANTHER" id="PTHR42754">
    <property type="entry name" value="ENDOGLUCANASE"/>
    <property type="match status" value="1"/>
</dbReference>
<keyword evidence="1" id="KW-0732">Signal</keyword>
<dbReference type="SUPFAM" id="SSF50998">
    <property type="entry name" value="Quinoprotein alcohol dehydrogenase-like"/>
    <property type="match status" value="1"/>
</dbReference>